<reference evidence="7" key="1">
    <citation type="submission" date="2018-08" db="EMBL/GenBank/DDBJ databases">
        <authorList>
            <person name="Jin W."/>
            <person name="Wang H."/>
            <person name="Yang Y."/>
            <person name="Li M."/>
            <person name="Liu J."/>
        </authorList>
    </citation>
    <scope>NUCLEOTIDE SEQUENCE</scope>
    <source>
        <strain evidence="7">AESS21</strain>
    </source>
</reference>
<dbReference type="SUPFAM" id="SSF103473">
    <property type="entry name" value="MFS general substrate transporter"/>
    <property type="match status" value="1"/>
</dbReference>
<feature type="transmembrane region" description="Helical" evidence="5">
    <location>
        <begin position="130"/>
        <end position="151"/>
    </location>
</feature>
<feature type="transmembrane region" description="Helical" evidence="5">
    <location>
        <begin position="263"/>
        <end position="282"/>
    </location>
</feature>
<comment type="caution">
    <text evidence="7">The sequence shown here is derived from an EMBL/GenBank/DDBJ whole genome shotgun (WGS) entry which is preliminary data.</text>
</comment>
<dbReference type="InterPro" id="IPR047200">
    <property type="entry name" value="MFS_YcaD-like"/>
</dbReference>
<evidence type="ECO:0000313" key="7">
    <source>
        <dbReference type="EMBL" id="MBS8262483.1"/>
    </source>
</evidence>
<dbReference type="Gene3D" id="1.20.1250.20">
    <property type="entry name" value="MFS general substrate transporter like domains"/>
    <property type="match status" value="2"/>
</dbReference>
<evidence type="ECO:0000256" key="4">
    <source>
        <dbReference type="SAM" id="MobiDB-lite"/>
    </source>
</evidence>
<dbReference type="Pfam" id="PF07690">
    <property type="entry name" value="MFS_1"/>
    <property type="match status" value="1"/>
</dbReference>
<dbReference type="GO" id="GO:0005886">
    <property type="term" value="C:plasma membrane"/>
    <property type="evidence" value="ECO:0007669"/>
    <property type="project" value="TreeGrafter"/>
</dbReference>
<evidence type="ECO:0000256" key="3">
    <source>
        <dbReference type="ARBA" id="ARBA00023136"/>
    </source>
</evidence>
<name>A0A944CGL7_9HYPH</name>
<dbReference type="InterPro" id="IPR011701">
    <property type="entry name" value="MFS"/>
</dbReference>
<feature type="transmembrane region" description="Helical" evidence="5">
    <location>
        <begin position="234"/>
        <end position="256"/>
    </location>
</feature>
<organism evidence="7 8">
    <name type="scientific">Roseibium polysiphoniae</name>
    <dbReference type="NCBI Taxonomy" id="2571221"/>
    <lineage>
        <taxon>Bacteria</taxon>
        <taxon>Pseudomonadati</taxon>
        <taxon>Pseudomonadota</taxon>
        <taxon>Alphaproteobacteria</taxon>
        <taxon>Hyphomicrobiales</taxon>
        <taxon>Stappiaceae</taxon>
        <taxon>Roseibium</taxon>
    </lineage>
</organism>
<dbReference type="PANTHER" id="PTHR23521:SF3">
    <property type="entry name" value="MFS TRANSPORTER"/>
    <property type="match status" value="1"/>
</dbReference>
<accession>A0A944CGL7</accession>
<reference evidence="7" key="2">
    <citation type="journal article" date="2021" name="Microorganisms">
        <title>Bacterial Dimethylsulfoniopropionate Biosynthesis in the East China Sea.</title>
        <authorList>
            <person name="Liu J."/>
            <person name="Zhang Y."/>
            <person name="Liu J."/>
            <person name="Zhong H."/>
            <person name="Williams B.T."/>
            <person name="Zheng Y."/>
            <person name="Curson A.R.J."/>
            <person name="Sun C."/>
            <person name="Sun H."/>
            <person name="Song D."/>
            <person name="Wagner Mackenzie B."/>
            <person name="Bermejo Martinez A."/>
            <person name="Todd J.D."/>
            <person name="Zhang X.H."/>
        </authorList>
    </citation>
    <scope>NUCLEOTIDE SEQUENCE</scope>
    <source>
        <strain evidence="7">AESS21</strain>
    </source>
</reference>
<dbReference type="RefSeq" id="WP_213217800.1">
    <property type="nucleotide sequence ID" value="NZ_QTKU01000005.1"/>
</dbReference>
<dbReference type="GO" id="GO:0022857">
    <property type="term" value="F:transmembrane transporter activity"/>
    <property type="evidence" value="ECO:0007669"/>
    <property type="project" value="InterPro"/>
</dbReference>
<evidence type="ECO:0000313" key="8">
    <source>
        <dbReference type="Proteomes" id="UP000705379"/>
    </source>
</evidence>
<sequence length="429" mass="45269">MSTVFSIAALLTGSALLLLAGGLHGLLLPVRGLAEGFSDSSLGLLGAGWALGYMAGCLCVPLIVQRVGHIRTFGVLASLAGITLLLNLLLLHPFTWVLLRSLSGFCFAGAAMIVESWLNERATNETRGKIFGIYTMINLGATTVGQMLLTLGDPNGYLFFVLGSIIYSLALLPTALSTAMTPAPLTQARLDPKLLWKNSPIAVVAIFLVGISNGAFGTLGAVYGRRIGLEVSDIAIMMSLALLIGAIIQIPIGYVSDRLDRRIVLVSVALMAMGIGTSLSLFGDYDTGLTIALVAAFGGTIYSMYPVIVAHASDHADPGDFLKTSGGLLLIFGTGTMIGPLAAAGLMTATYPGALFQVTAAAHLSMILFAIWRMTQRATLDTDEKTDFVPVVSTGRLSTPETSLLDPRTDQDELEDRVDEEDLETKPSN</sequence>
<keyword evidence="2 5" id="KW-1133">Transmembrane helix</keyword>
<feature type="transmembrane region" description="Helical" evidence="5">
    <location>
        <begin position="288"/>
        <end position="308"/>
    </location>
</feature>
<dbReference type="EMBL" id="QTKU01000005">
    <property type="protein sequence ID" value="MBS8262483.1"/>
    <property type="molecule type" value="Genomic_DNA"/>
</dbReference>
<feature type="domain" description="Major facilitator superfamily (MFS) profile" evidence="6">
    <location>
        <begin position="198"/>
        <end position="429"/>
    </location>
</feature>
<feature type="transmembrane region" description="Helical" evidence="5">
    <location>
        <begin position="97"/>
        <end position="118"/>
    </location>
</feature>
<evidence type="ECO:0000256" key="1">
    <source>
        <dbReference type="ARBA" id="ARBA00022692"/>
    </source>
</evidence>
<feature type="region of interest" description="Disordered" evidence="4">
    <location>
        <begin position="396"/>
        <end position="429"/>
    </location>
</feature>
<dbReference type="PANTHER" id="PTHR23521">
    <property type="entry name" value="TRANSPORTER MFS SUPERFAMILY"/>
    <property type="match status" value="1"/>
</dbReference>
<dbReference type="AlphaFoldDB" id="A0A944CGL7"/>
<evidence type="ECO:0000256" key="2">
    <source>
        <dbReference type="ARBA" id="ARBA00022989"/>
    </source>
</evidence>
<dbReference type="CDD" id="cd17477">
    <property type="entry name" value="MFS_YcaD_like"/>
    <property type="match status" value="1"/>
</dbReference>
<feature type="compositionally biased region" description="Acidic residues" evidence="4">
    <location>
        <begin position="412"/>
        <end position="423"/>
    </location>
</feature>
<dbReference type="Proteomes" id="UP000705379">
    <property type="component" value="Unassembled WGS sequence"/>
</dbReference>
<dbReference type="InterPro" id="IPR036259">
    <property type="entry name" value="MFS_trans_sf"/>
</dbReference>
<feature type="transmembrane region" description="Helical" evidence="5">
    <location>
        <begin position="157"/>
        <end position="180"/>
    </location>
</feature>
<gene>
    <name evidence="7" type="ORF">DYI23_19820</name>
</gene>
<protein>
    <submittedName>
        <fullName evidence="7">MFS transporter</fullName>
    </submittedName>
</protein>
<evidence type="ECO:0000259" key="6">
    <source>
        <dbReference type="PROSITE" id="PS50850"/>
    </source>
</evidence>
<evidence type="ECO:0000256" key="5">
    <source>
        <dbReference type="SAM" id="Phobius"/>
    </source>
</evidence>
<proteinExistence type="predicted"/>
<feature type="transmembrane region" description="Helical" evidence="5">
    <location>
        <begin position="201"/>
        <end position="222"/>
    </location>
</feature>
<feature type="transmembrane region" description="Helical" evidence="5">
    <location>
        <begin position="73"/>
        <end position="91"/>
    </location>
</feature>
<feature type="transmembrane region" description="Helical" evidence="5">
    <location>
        <begin position="328"/>
        <end position="348"/>
    </location>
</feature>
<dbReference type="PROSITE" id="PS50850">
    <property type="entry name" value="MFS"/>
    <property type="match status" value="1"/>
</dbReference>
<dbReference type="InterPro" id="IPR020846">
    <property type="entry name" value="MFS_dom"/>
</dbReference>
<feature type="transmembrane region" description="Helical" evidence="5">
    <location>
        <begin position="354"/>
        <end position="372"/>
    </location>
</feature>
<keyword evidence="1 5" id="KW-0812">Transmembrane</keyword>
<feature type="transmembrane region" description="Helical" evidence="5">
    <location>
        <begin position="41"/>
        <end position="64"/>
    </location>
</feature>
<keyword evidence="3 5" id="KW-0472">Membrane</keyword>